<organism evidence="7 8">
    <name type="scientific">Roseateles oligotrophus</name>
    <dbReference type="NCBI Taxonomy" id="1769250"/>
    <lineage>
        <taxon>Bacteria</taxon>
        <taxon>Pseudomonadati</taxon>
        <taxon>Pseudomonadota</taxon>
        <taxon>Betaproteobacteria</taxon>
        <taxon>Burkholderiales</taxon>
        <taxon>Sphaerotilaceae</taxon>
        <taxon>Roseateles</taxon>
    </lineage>
</organism>
<feature type="transmembrane region" description="Helical" evidence="5">
    <location>
        <begin position="278"/>
        <end position="306"/>
    </location>
</feature>
<feature type="transmembrane region" description="Helical" evidence="5">
    <location>
        <begin position="35"/>
        <end position="54"/>
    </location>
</feature>
<feature type="transmembrane region" description="Helical" evidence="5">
    <location>
        <begin position="194"/>
        <end position="214"/>
    </location>
</feature>
<name>A0A840LIK8_9BURK</name>
<dbReference type="Proteomes" id="UP000562027">
    <property type="component" value="Unassembled WGS sequence"/>
</dbReference>
<reference evidence="7 8" key="1">
    <citation type="submission" date="2020-08" db="EMBL/GenBank/DDBJ databases">
        <title>Functional genomics of gut bacteria from endangered species of beetles.</title>
        <authorList>
            <person name="Carlos-Shanley C."/>
        </authorList>
    </citation>
    <scope>NUCLEOTIDE SEQUENCE [LARGE SCALE GENOMIC DNA]</scope>
    <source>
        <strain evidence="7 8">S00239</strain>
    </source>
</reference>
<evidence type="ECO:0000313" key="8">
    <source>
        <dbReference type="Proteomes" id="UP000562027"/>
    </source>
</evidence>
<protein>
    <submittedName>
        <fullName evidence="7">Sodium transport system permease protein</fullName>
    </submittedName>
</protein>
<evidence type="ECO:0000256" key="1">
    <source>
        <dbReference type="ARBA" id="ARBA00004141"/>
    </source>
</evidence>
<feature type="transmembrane region" description="Helical" evidence="5">
    <location>
        <begin position="366"/>
        <end position="388"/>
    </location>
</feature>
<evidence type="ECO:0000313" key="7">
    <source>
        <dbReference type="EMBL" id="MBB4846038.1"/>
    </source>
</evidence>
<feature type="domain" description="ABC-2 type transporter transmembrane" evidence="6">
    <location>
        <begin position="40"/>
        <end position="379"/>
    </location>
</feature>
<dbReference type="PANTHER" id="PTHR43471:SF3">
    <property type="entry name" value="ABC TRANSPORTER PERMEASE PROTEIN NATB"/>
    <property type="match status" value="1"/>
</dbReference>
<sequence>MSPTLPATGLWRNFCVVFCKEASDALRDRRTLLRLLVPAVLMGPLLLLAMSGLISSFESRAEKREILVAGIEHAPTLRNFIERQTYTIKTAPADYEKGLRANTLLEPVLVVGKNFEQELLAGEQPTLELVSDSANQRAEAGQAPVQRLVNSFNRERASLNLALRGVSVQLLQPVDLQERDLASTQARAARITSMIPMFIIMAVLYGALTAALDSTAGERERGSLEPLLMNPVQQFALVLGKWGAVAGLGLAVALLSNLSFIPAQWLLQSDSLQAMFQFGAPEVIACFLLQLPLAAAMGAVLMAIAIRTKSFKEAQASSGLIITLVAMAPMVTLLNPGGDAAWYLWVPGLAQNTLMMQVLKGESLRLLQVLPSVLTGLVLTVGSLVFVARSMRGAVAK</sequence>
<comment type="subcellular location">
    <subcellularLocation>
        <location evidence="1">Membrane</location>
        <topology evidence="1">Multi-pass membrane protein</topology>
    </subcellularLocation>
</comment>
<dbReference type="AlphaFoldDB" id="A0A840LIK8"/>
<evidence type="ECO:0000259" key="6">
    <source>
        <dbReference type="Pfam" id="PF12698"/>
    </source>
</evidence>
<proteinExistence type="predicted"/>
<dbReference type="RefSeq" id="WP_184304528.1">
    <property type="nucleotide sequence ID" value="NZ_JACHLP010000013.1"/>
</dbReference>
<gene>
    <name evidence="7" type="ORF">HNP55_004592</name>
</gene>
<evidence type="ECO:0000256" key="2">
    <source>
        <dbReference type="ARBA" id="ARBA00022692"/>
    </source>
</evidence>
<dbReference type="GO" id="GO:0016020">
    <property type="term" value="C:membrane"/>
    <property type="evidence" value="ECO:0007669"/>
    <property type="project" value="UniProtKB-SubCell"/>
</dbReference>
<feature type="transmembrane region" description="Helical" evidence="5">
    <location>
        <begin position="318"/>
        <end position="346"/>
    </location>
</feature>
<evidence type="ECO:0000256" key="3">
    <source>
        <dbReference type="ARBA" id="ARBA00022989"/>
    </source>
</evidence>
<evidence type="ECO:0000256" key="4">
    <source>
        <dbReference type="ARBA" id="ARBA00023136"/>
    </source>
</evidence>
<keyword evidence="8" id="KW-1185">Reference proteome</keyword>
<dbReference type="Pfam" id="PF12698">
    <property type="entry name" value="ABC2_membrane_3"/>
    <property type="match status" value="1"/>
</dbReference>
<keyword evidence="4 5" id="KW-0472">Membrane</keyword>
<dbReference type="PANTHER" id="PTHR43471">
    <property type="entry name" value="ABC TRANSPORTER PERMEASE"/>
    <property type="match status" value="1"/>
</dbReference>
<keyword evidence="2 5" id="KW-0812">Transmembrane</keyword>
<dbReference type="InterPro" id="IPR013525">
    <property type="entry name" value="ABC2_TM"/>
</dbReference>
<evidence type="ECO:0000256" key="5">
    <source>
        <dbReference type="SAM" id="Phobius"/>
    </source>
</evidence>
<comment type="caution">
    <text evidence="7">The sequence shown here is derived from an EMBL/GenBank/DDBJ whole genome shotgun (WGS) entry which is preliminary data.</text>
</comment>
<dbReference type="EMBL" id="JACHLP010000013">
    <property type="protein sequence ID" value="MBB4846038.1"/>
    <property type="molecule type" value="Genomic_DNA"/>
</dbReference>
<accession>A0A840LIK8</accession>
<feature type="transmembrane region" description="Helical" evidence="5">
    <location>
        <begin position="235"/>
        <end position="258"/>
    </location>
</feature>
<keyword evidence="3 5" id="KW-1133">Transmembrane helix</keyword>
<dbReference type="GO" id="GO:0140359">
    <property type="term" value="F:ABC-type transporter activity"/>
    <property type="evidence" value="ECO:0007669"/>
    <property type="project" value="InterPro"/>
</dbReference>